<comment type="similarity">
    <text evidence="1">Belongs to the helicase family. UvrD subfamily.</text>
</comment>
<proteinExistence type="inferred from homology"/>
<dbReference type="InterPro" id="IPR027417">
    <property type="entry name" value="P-loop_NTPase"/>
</dbReference>
<evidence type="ECO:0000256" key="1">
    <source>
        <dbReference type="ARBA" id="ARBA00009922"/>
    </source>
</evidence>
<evidence type="ECO:0000256" key="8">
    <source>
        <dbReference type="ARBA" id="ARBA00034808"/>
    </source>
</evidence>
<dbReference type="Gene3D" id="3.40.50.300">
    <property type="entry name" value="P-loop containing nucleotide triphosphate hydrolases"/>
    <property type="match status" value="2"/>
</dbReference>
<evidence type="ECO:0000256" key="9">
    <source>
        <dbReference type="ARBA" id="ARBA00048988"/>
    </source>
</evidence>
<comment type="catalytic activity">
    <reaction evidence="7">
        <text>Couples ATP hydrolysis with the unwinding of duplex DNA by translocating in the 3'-5' direction.</text>
        <dbReference type="EC" id="5.6.2.4"/>
    </reaction>
</comment>
<keyword evidence="4 10" id="KW-0347">Helicase</keyword>
<feature type="binding site" evidence="10">
    <location>
        <begin position="23"/>
        <end position="30"/>
    </location>
    <ligand>
        <name>ATP</name>
        <dbReference type="ChEBI" id="CHEBI:30616"/>
    </ligand>
</feature>
<keyword evidence="5 10" id="KW-0067">ATP-binding</keyword>
<dbReference type="RefSeq" id="WP_126519354.1">
    <property type="nucleotide sequence ID" value="NZ_RXNU01000002.1"/>
</dbReference>
<dbReference type="InterPro" id="IPR013986">
    <property type="entry name" value="DExx_box_DNA_helicase_dom_sf"/>
</dbReference>
<dbReference type="InterPro" id="IPR000212">
    <property type="entry name" value="DNA_helicase_UvrD/REP"/>
</dbReference>
<comment type="caution">
    <text evidence="12">The sequence shown here is derived from an EMBL/GenBank/DDBJ whole genome shotgun (WGS) entry which is preliminary data.</text>
</comment>
<keyword evidence="6" id="KW-0413">Isomerase</keyword>
<sequence length="467" mass="52886">MKLNPEQKKAANCDIAKHVKVVAGAGTGKTRVLVARAVRLATFHKVHLREIRLVAFTKAASKVMNKRIEKALGLGSSRVATTFHSFCMRILKNCPQSKFVKFTIINDKEQLSLIKSCLRKIDPKSSNKATGAVEVMSKARLNQMCPVQALKDRYRFDSKQAEQLVKLYATAKRKKLKFDYCDMLLEADNLLNNKNAAKWVVDYCRYLLIDEAQDLNAPQWSIVNRLIASGSKVFCVGDPAQAIFEFGGAVVEKFIAFDSRYVGTQVHHLSKNYRSSPEVVEFSNWYRKRVNNQLNCVITTRAPHSQPAITDFDSLQKASIWLTNKLKIKQLDGAKLSHIAVLIRVAKQGDVIKKAFEEAKIPIRKKGVKNGVRIITVHKAKGQEWDTCYLIDPRLVASHWGAYLNNKQTENCLWYVAITRAKKELVICSSTSRQVAYSDAKKSDNFIIDDTPNRLFRFEDNSITEQV</sequence>
<dbReference type="Pfam" id="PF13361">
    <property type="entry name" value="UvrD_C"/>
    <property type="match status" value="2"/>
</dbReference>
<dbReference type="GO" id="GO:0016887">
    <property type="term" value="F:ATP hydrolysis activity"/>
    <property type="evidence" value="ECO:0007669"/>
    <property type="project" value="RHEA"/>
</dbReference>
<dbReference type="Gene3D" id="1.10.10.160">
    <property type="match status" value="1"/>
</dbReference>
<dbReference type="EC" id="5.6.2.4" evidence="8"/>
<evidence type="ECO:0000256" key="7">
    <source>
        <dbReference type="ARBA" id="ARBA00034617"/>
    </source>
</evidence>
<evidence type="ECO:0000313" key="12">
    <source>
        <dbReference type="EMBL" id="RTR40289.1"/>
    </source>
</evidence>
<evidence type="ECO:0000256" key="10">
    <source>
        <dbReference type="PROSITE-ProRule" id="PRU00560"/>
    </source>
</evidence>
<evidence type="ECO:0000256" key="6">
    <source>
        <dbReference type="ARBA" id="ARBA00023235"/>
    </source>
</evidence>
<dbReference type="PANTHER" id="PTHR11070:SF30">
    <property type="entry name" value="F-BOX DNA HELICASE 1"/>
    <property type="match status" value="1"/>
</dbReference>
<keyword evidence="2 10" id="KW-0547">Nucleotide-binding</keyword>
<keyword evidence="13" id="KW-1185">Reference proteome</keyword>
<name>A0A3S0IUY4_9GAMM</name>
<dbReference type="PANTHER" id="PTHR11070">
    <property type="entry name" value="UVRD / RECB / PCRA DNA HELICASE FAMILY MEMBER"/>
    <property type="match status" value="1"/>
</dbReference>
<dbReference type="Pfam" id="PF00580">
    <property type="entry name" value="UvrD-helicase"/>
    <property type="match status" value="1"/>
</dbReference>
<accession>A0A3S0IUY4</accession>
<dbReference type="GO" id="GO:0043138">
    <property type="term" value="F:3'-5' DNA helicase activity"/>
    <property type="evidence" value="ECO:0007669"/>
    <property type="project" value="UniProtKB-EC"/>
</dbReference>
<dbReference type="CDD" id="cd17932">
    <property type="entry name" value="DEXQc_UvrD"/>
    <property type="match status" value="1"/>
</dbReference>
<dbReference type="SUPFAM" id="SSF52540">
    <property type="entry name" value="P-loop containing nucleoside triphosphate hydrolases"/>
    <property type="match status" value="1"/>
</dbReference>
<dbReference type="PROSITE" id="PS51198">
    <property type="entry name" value="UVRD_HELICASE_ATP_BIND"/>
    <property type="match status" value="1"/>
</dbReference>
<keyword evidence="3 10" id="KW-0378">Hydrolase</keyword>
<dbReference type="AlphaFoldDB" id="A0A3S0IUY4"/>
<gene>
    <name evidence="12" type="ORF">EKG38_06120</name>
</gene>
<dbReference type="InterPro" id="IPR014016">
    <property type="entry name" value="UvrD-like_ATP-bd"/>
</dbReference>
<evidence type="ECO:0000256" key="4">
    <source>
        <dbReference type="ARBA" id="ARBA00022806"/>
    </source>
</evidence>
<comment type="catalytic activity">
    <reaction evidence="9">
        <text>ATP + H2O = ADP + phosphate + H(+)</text>
        <dbReference type="Rhea" id="RHEA:13065"/>
        <dbReference type="ChEBI" id="CHEBI:15377"/>
        <dbReference type="ChEBI" id="CHEBI:15378"/>
        <dbReference type="ChEBI" id="CHEBI:30616"/>
        <dbReference type="ChEBI" id="CHEBI:43474"/>
        <dbReference type="ChEBI" id="CHEBI:456216"/>
        <dbReference type="EC" id="5.6.2.4"/>
    </reaction>
</comment>
<dbReference type="EMBL" id="RXNU01000002">
    <property type="protein sequence ID" value="RTR40289.1"/>
    <property type="molecule type" value="Genomic_DNA"/>
</dbReference>
<dbReference type="OrthoDB" id="6264499at2"/>
<evidence type="ECO:0000256" key="5">
    <source>
        <dbReference type="ARBA" id="ARBA00022840"/>
    </source>
</evidence>
<evidence type="ECO:0000259" key="11">
    <source>
        <dbReference type="PROSITE" id="PS51198"/>
    </source>
</evidence>
<dbReference type="GO" id="GO:0000725">
    <property type="term" value="P:recombinational repair"/>
    <property type="evidence" value="ECO:0007669"/>
    <property type="project" value="TreeGrafter"/>
</dbReference>
<dbReference type="InterPro" id="IPR014017">
    <property type="entry name" value="DNA_helicase_UvrD-like_C"/>
</dbReference>
<dbReference type="GO" id="GO:0005524">
    <property type="term" value="F:ATP binding"/>
    <property type="evidence" value="ECO:0007669"/>
    <property type="project" value="UniProtKB-UniRule"/>
</dbReference>
<feature type="domain" description="UvrD-like helicase ATP-binding" evidence="11">
    <location>
        <begin position="2"/>
        <end position="276"/>
    </location>
</feature>
<dbReference type="GO" id="GO:0003677">
    <property type="term" value="F:DNA binding"/>
    <property type="evidence" value="ECO:0007669"/>
    <property type="project" value="UniProtKB-KW"/>
</dbReference>
<reference evidence="12 13" key="1">
    <citation type="submission" date="2018-12" db="EMBL/GenBank/DDBJ databases">
        <authorList>
            <person name="Yu L."/>
        </authorList>
    </citation>
    <scope>NUCLEOTIDE SEQUENCE [LARGE SCALE GENOMIC DNA]</scope>
    <source>
        <strain evidence="12 13">HAW-EB2</strain>
    </source>
</reference>
<organism evidence="12 13">
    <name type="scientific">Shewanella canadensis</name>
    <dbReference type="NCBI Taxonomy" id="271096"/>
    <lineage>
        <taxon>Bacteria</taxon>
        <taxon>Pseudomonadati</taxon>
        <taxon>Pseudomonadota</taxon>
        <taxon>Gammaproteobacteria</taxon>
        <taxon>Alteromonadales</taxon>
        <taxon>Shewanellaceae</taxon>
        <taxon>Shewanella</taxon>
    </lineage>
</organism>
<evidence type="ECO:0000313" key="13">
    <source>
        <dbReference type="Proteomes" id="UP000267448"/>
    </source>
</evidence>
<protein>
    <recommendedName>
        <fullName evidence="8">DNA 3'-5' helicase</fullName>
        <ecNumber evidence="8">5.6.2.4</ecNumber>
    </recommendedName>
</protein>
<evidence type="ECO:0000256" key="3">
    <source>
        <dbReference type="ARBA" id="ARBA00022801"/>
    </source>
</evidence>
<evidence type="ECO:0000256" key="2">
    <source>
        <dbReference type="ARBA" id="ARBA00022741"/>
    </source>
</evidence>
<dbReference type="Proteomes" id="UP000267448">
    <property type="component" value="Unassembled WGS sequence"/>
</dbReference>